<dbReference type="CDD" id="cd02440">
    <property type="entry name" value="AdoMet_MTases"/>
    <property type="match status" value="1"/>
</dbReference>
<accession>A0A0S4LGT2</accession>
<reference evidence="1 2" key="1">
    <citation type="submission" date="2015-10" db="EMBL/GenBank/DDBJ databases">
        <authorList>
            <person name="Gilbert D.G."/>
        </authorList>
    </citation>
    <scope>NUCLEOTIDE SEQUENCE [LARGE SCALE GENOMIC DNA]</scope>
    <source>
        <strain evidence="1">COMA1</strain>
    </source>
</reference>
<dbReference type="Pfam" id="PF13489">
    <property type="entry name" value="Methyltransf_23"/>
    <property type="match status" value="1"/>
</dbReference>
<evidence type="ECO:0000313" key="1">
    <source>
        <dbReference type="EMBL" id="CUS35190.1"/>
    </source>
</evidence>
<dbReference type="STRING" id="1742972.COMA1_20164"/>
<dbReference type="Gene3D" id="3.40.50.150">
    <property type="entry name" value="Vaccinia Virus protein VP39"/>
    <property type="match status" value="1"/>
</dbReference>
<dbReference type="SUPFAM" id="SSF57783">
    <property type="entry name" value="Zinc beta-ribbon"/>
    <property type="match status" value="1"/>
</dbReference>
<gene>
    <name evidence="1" type="ORF">COMA1_20164</name>
</gene>
<keyword evidence="1" id="KW-0489">Methyltransferase</keyword>
<dbReference type="Proteomes" id="UP000199032">
    <property type="component" value="Unassembled WGS sequence"/>
</dbReference>
<evidence type="ECO:0000313" key="2">
    <source>
        <dbReference type="Proteomes" id="UP000199032"/>
    </source>
</evidence>
<dbReference type="OrthoDB" id="9815644at2"/>
<dbReference type="AlphaFoldDB" id="A0A0S4LGT2"/>
<dbReference type="RefSeq" id="WP_090748831.1">
    <property type="nucleotide sequence ID" value="NZ_CZQA01000008.1"/>
</dbReference>
<dbReference type="EMBL" id="CZQA01000008">
    <property type="protein sequence ID" value="CUS35190.1"/>
    <property type="molecule type" value="Genomic_DNA"/>
</dbReference>
<keyword evidence="1" id="KW-0808">Transferase</keyword>
<dbReference type="SUPFAM" id="SSF53335">
    <property type="entry name" value="S-adenosyl-L-methionine-dependent methyltransferases"/>
    <property type="match status" value="1"/>
</dbReference>
<dbReference type="InterPro" id="IPR029063">
    <property type="entry name" value="SAM-dependent_MTases_sf"/>
</dbReference>
<dbReference type="PANTHER" id="PTHR43861">
    <property type="entry name" value="TRANS-ACONITATE 2-METHYLTRANSFERASE-RELATED"/>
    <property type="match status" value="1"/>
</dbReference>
<organism evidence="1 2">
    <name type="scientific">Candidatus Nitrospira nitrosa</name>
    <dbReference type="NCBI Taxonomy" id="1742972"/>
    <lineage>
        <taxon>Bacteria</taxon>
        <taxon>Pseudomonadati</taxon>
        <taxon>Nitrospirota</taxon>
        <taxon>Nitrospiria</taxon>
        <taxon>Nitrospirales</taxon>
        <taxon>Nitrospiraceae</taxon>
        <taxon>Nitrospira</taxon>
    </lineage>
</organism>
<name>A0A0S4LGT2_9BACT</name>
<protein>
    <submittedName>
        <fullName evidence="1">Methyltransferase type 11</fullName>
    </submittedName>
</protein>
<dbReference type="GO" id="GO:0008168">
    <property type="term" value="F:methyltransferase activity"/>
    <property type="evidence" value="ECO:0007669"/>
    <property type="project" value="UniProtKB-KW"/>
</dbReference>
<sequence>MAVDQGTKDCSIPCNLCGGTEVSILSTRSRSRNPLRTVICQACGLVWSDPRPHDARQFYEAEYRLAYKNTYSPKPKHVVRAGKVALSRFGKITQLLSSRKTVLDVGTGGGEFAYLLQSLGHVVNGIEPNRGYADHSIQQYGLTVQVGFVQDATFAPASFDIVTIWHVLEHTEDPGFILARLRSWLKPDGVLVVEVPNVEATCQAPRNTFHEAHLYNFNVVSLRRLAKKQGLYETSHLISQDGGNITMFFTPKEPLIADPFSAMIPGNCEWISRIVRQHTFLRHHLSPSPYVRVWQRLCRSLEERRETAASSSGKAILDGLYAPHVQAHVPTCA</sequence>
<keyword evidence="2" id="KW-1185">Reference proteome</keyword>
<proteinExistence type="predicted"/>
<dbReference type="GO" id="GO:0032259">
    <property type="term" value="P:methylation"/>
    <property type="evidence" value="ECO:0007669"/>
    <property type="project" value="UniProtKB-KW"/>
</dbReference>